<dbReference type="SFLD" id="SFLDG01129">
    <property type="entry name" value="C1.5:_HAD__Beta-PGM__Phosphata"/>
    <property type="match status" value="1"/>
</dbReference>
<dbReference type="GO" id="GO:0016787">
    <property type="term" value="F:hydrolase activity"/>
    <property type="evidence" value="ECO:0007669"/>
    <property type="project" value="UniProtKB-KW"/>
</dbReference>
<accession>A0ABU3TQW6</accession>
<dbReference type="EMBL" id="JAVNWW010000001">
    <property type="protein sequence ID" value="MDU0808251.1"/>
    <property type="molecule type" value="Genomic_DNA"/>
</dbReference>
<dbReference type="Gene3D" id="1.10.150.240">
    <property type="entry name" value="Putative phosphatase, domain 2"/>
    <property type="match status" value="1"/>
</dbReference>
<protein>
    <submittedName>
        <fullName evidence="1">HAD-IA family hydrolase</fullName>
    </submittedName>
</protein>
<dbReference type="PANTHER" id="PTHR43611">
    <property type="entry name" value="ALPHA-D-GLUCOSE 1-PHOSPHATE PHOSPHATASE"/>
    <property type="match status" value="1"/>
</dbReference>
<dbReference type="RefSeq" id="WP_316070341.1">
    <property type="nucleotide sequence ID" value="NZ_JAVNWW010000001.1"/>
</dbReference>
<dbReference type="NCBIfam" id="TIGR01509">
    <property type="entry name" value="HAD-SF-IA-v3"/>
    <property type="match status" value="1"/>
</dbReference>
<evidence type="ECO:0000313" key="2">
    <source>
        <dbReference type="Proteomes" id="UP001249959"/>
    </source>
</evidence>
<organism evidence="1 2">
    <name type="scientific">Aquirufa regiilacus</name>
    <dbReference type="NCBI Taxonomy" id="3024868"/>
    <lineage>
        <taxon>Bacteria</taxon>
        <taxon>Pseudomonadati</taxon>
        <taxon>Bacteroidota</taxon>
        <taxon>Cytophagia</taxon>
        <taxon>Cytophagales</taxon>
        <taxon>Flectobacillaceae</taxon>
        <taxon>Aquirufa</taxon>
    </lineage>
</organism>
<dbReference type="Gene3D" id="3.40.50.1000">
    <property type="entry name" value="HAD superfamily/HAD-like"/>
    <property type="match status" value="1"/>
</dbReference>
<dbReference type="SUPFAM" id="SSF56784">
    <property type="entry name" value="HAD-like"/>
    <property type="match status" value="1"/>
</dbReference>
<gene>
    <name evidence="1" type="ORF">PQG45_04290</name>
</gene>
<dbReference type="Proteomes" id="UP001249959">
    <property type="component" value="Unassembled WGS sequence"/>
</dbReference>
<dbReference type="InterPro" id="IPR006439">
    <property type="entry name" value="HAD-SF_hydro_IA"/>
</dbReference>
<dbReference type="InterPro" id="IPR036412">
    <property type="entry name" value="HAD-like_sf"/>
</dbReference>
<proteinExistence type="predicted"/>
<keyword evidence="2" id="KW-1185">Reference proteome</keyword>
<dbReference type="SFLD" id="SFLDS00003">
    <property type="entry name" value="Haloacid_Dehalogenase"/>
    <property type="match status" value="1"/>
</dbReference>
<dbReference type="PANTHER" id="PTHR43611:SF3">
    <property type="entry name" value="FLAVIN MONONUCLEOTIDE HYDROLASE 1, CHLOROPLATIC"/>
    <property type="match status" value="1"/>
</dbReference>
<name>A0ABU3TQW6_9BACT</name>
<evidence type="ECO:0000313" key="1">
    <source>
        <dbReference type="EMBL" id="MDU0808251.1"/>
    </source>
</evidence>
<dbReference type="InterPro" id="IPR023214">
    <property type="entry name" value="HAD_sf"/>
</dbReference>
<comment type="caution">
    <text evidence="1">The sequence shown here is derived from an EMBL/GenBank/DDBJ whole genome shotgun (WGS) entry which is preliminary data.</text>
</comment>
<keyword evidence="1" id="KW-0378">Hydrolase</keyword>
<dbReference type="InterPro" id="IPR023198">
    <property type="entry name" value="PGP-like_dom2"/>
</dbReference>
<sequence length="208" mass="24086">MKRPHALVFDLGNVLLPIDLDKTYEAFALLSTQYNAAEIKQITLNEALWSAYEAGLQTDREFEAFLVNRLQLVCTSEQFHSAFNSLLLRFDENLCQYIKDLKSRFPIYLLSNTSNIHSNLFLQPNFPNYHIFDAFTKVHLSFQMGVVKPDVSIYHQVVVENQLQDHQVVFFDDNVHNIESAINFGWEAILIDPNNSLHQIQQHINTLC</sequence>
<dbReference type="Pfam" id="PF00702">
    <property type="entry name" value="Hydrolase"/>
    <property type="match status" value="1"/>
</dbReference>
<reference evidence="1 2" key="1">
    <citation type="submission" date="2023-09" db="EMBL/GenBank/DDBJ databases">
        <title>Aquirufa genomes.</title>
        <authorList>
            <person name="Pitt A."/>
        </authorList>
    </citation>
    <scope>NUCLEOTIDE SEQUENCE [LARGE SCALE GENOMIC DNA]</scope>
    <source>
        <strain evidence="1 2">LEOWEIH-7C</strain>
    </source>
</reference>